<dbReference type="RefSeq" id="XP_001747799.1">
    <property type="nucleotide sequence ID" value="XM_001747747.1"/>
</dbReference>
<keyword evidence="6" id="KW-0865">Zymogen</keyword>
<dbReference type="SMART" id="SM00944">
    <property type="entry name" value="Pro-kuma_activ"/>
    <property type="match status" value="1"/>
</dbReference>
<name>A9V4Z1_MONBE</name>
<evidence type="ECO:0000313" key="10">
    <source>
        <dbReference type="EMBL" id="EDQ87539.1"/>
    </source>
</evidence>
<organism evidence="10 11">
    <name type="scientific">Monosiga brevicollis</name>
    <name type="common">Choanoflagellate</name>
    <dbReference type="NCBI Taxonomy" id="81824"/>
    <lineage>
        <taxon>Eukaryota</taxon>
        <taxon>Choanoflagellata</taxon>
        <taxon>Craspedida</taxon>
        <taxon>Salpingoecidae</taxon>
        <taxon>Monosiga</taxon>
    </lineage>
</organism>
<dbReference type="InParanoid" id="A9V4Z1"/>
<proteinExistence type="predicted"/>
<dbReference type="GO" id="GO:0004175">
    <property type="term" value="F:endopeptidase activity"/>
    <property type="evidence" value="ECO:0000318"/>
    <property type="project" value="GO_Central"/>
</dbReference>
<dbReference type="EMBL" id="CH991559">
    <property type="protein sequence ID" value="EDQ87539.1"/>
    <property type="molecule type" value="Genomic_DNA"/>
</dbReference>
<feature type="chain" id="PRO_5002745114" description="Peptidase S53 domain-containing protein" evidence="8">
    <location>
        <begin position="19"/>
        <end position="532"/>
    </location>
</feature>
<evidence type="ECO:0000259" key="9">
    <source>
        <dbReference type="PROSITE" id="PS51695"/>
    </source>
</evidence>
<comment type="cofactor">
    <cofactor evidence="7">
        <name>Ca(2+)</name>
        <dbReference type="ChEBI" id="CHEBI:29108"/>
    </cofactor>
    <text evidence="7">Binds 1 Ca(2+) ion per subunit.</text>
</comment>
<dbReference type="CDD" id="cd04056">
    <property type="entry name" value="Peptidases_S53"/>
    <property type="match status" value="1"/>
</dbReference>
<dbReference type="InterPro" id="IPR030400">
    <property type="entry name" value="Sedolisin_dom"/>
</dbReference>
<dbReference type="GeneID" id="5893013"/>
<dbReference type="PANTHER" id="PTHR14218">
    <property type="entry name" value="PROTEASE S8 TRIPEPTIDYL PEPTIDASE I CLN2"/>
    <property type="match status" value="1"/>
</dbReference>
<feature type="binding site" evidence="7">
    <location>
        <position position="512"/>
    </location>
    <ligand>
        <name>Ca(2+)</name>
        <dbReference type="ChEBI" id="CHEBI:29108"/>
    </ligand>
</feature>
<evidence type="ECO:0000256" key="7">
    <source>
        <dbReference type="PROSITE-ProRule" id="PRU01032"/>
    </source>
</evidence>
<gene>
    <name evidence="10" type="ORF">MONBRDRAFT_37973</name>
</gene>
<dbReference type="OMA" id="VIRTMNY"/>
<dbReference type="GO" id="GO:0004252">
    <property type="term" value="F:serine-type endopeptidase activity"/>
    <property type="evidence" value="ECO:0007669"/>
    <property type="project" value="UniProtKB-UniRule"/>
</dbReference>
<dbReference type="eggNOG" id="ENOG502QR6D">
    <property type="taxonomic scope" value="Eukaryota"/>
</dbReference>
<evidence type="ECO:0000256" key="2">
    <source>
        <dbReference type="ARBA" id="ARBA00022723"/>
    </source>
</evidence>
<dbReference type="GO" id="GO:0006508">
    <property type="term" value="P:proteolysis"/>
    <property type="evidence" value="ECO:0000318"/>
    <property type="project" value="GO_Central"/>
</dbReference>
<dbReference type="InterPro" id="IPR050819">
    <property type="entry name" value="Tripeptidyl-peptidase_I"/>
</dbReference>
<dbReference type="CDD" id="cd11377">
    <property type="entry name" value="Pro-peptidase_S53"/>
    <property type="match status" value="1"/>
</dbReference>
<dbReference type="GO" id="GO:0007417">
    <property type="term" value="P:central nervous system development"/>
    <property type="evidence" value="ECO:0000318"/>
    <property type="project" value="GO_Central"/>
</dbReference>
<feature type="active site" description="Charge relay system" evidence="7">
    <location>
        <position position="257"/>
    </location>
</feature>
<feature type="active site" description="Charge relay system" evidence="7">
    <location>
        <position position="261"/>
    </location>
</feature>
<dbReference type="Pfam" id="PF09286">
    <property type="entry name" value="Pro-kuma_activ"/>
    <property type="match status" value="1"/>
</dbReference>
<keyword evidence="11" id="KW-1185">Reference proteome</keyword>
<keyword evidence="8" id="KW-0732">Signal</keyword>
<keyword evidence="4 7" id="KW-0720">Serine protease</keyword>
<evidence type="ECO:0000256" key="8">
    <source>
        <dbReference type="SAM" id="SignalP"/>
    </source>
</evidence>
<dbReference type="SUPFAM" id="SSF52743">
    <property type="entry name" value="Subtilisin-like"/>
    <property type="match status" value="1"/>
</dbReference>
<dbReference type="InterPro" id="IPR015366">
    <property type="entry name" value="S53_propep"/>
</dbReference>
<dbReference type="SUPFAM" id="SSF54897">
    <property type="entry name" value="Protease propeptides/inhibitors"/>
    <property type="match status" value="1"/>
</dbReference>
<feature type="binding site" evidence="7">
    <location>
        <position position="493"/>
    </location>
    <ligand>
        <name>Ca(2+)</name>
        <dbReference type="ChEBI" id="CHEBI:29108"/>
    </ligand>
</feature>
<evidence type="ECO:0000313" key="11">
    <source>
        <dbReference type="Proteomes" id="UP000001357"/>
    </source>
</evidence>
<keyword evidence="2 7" id="KW-0479">Metal-binding</keyword>
<dbReference type="GO" id="GO:0046872">
    <property type="term" value="F:metal ion binding"/>
    <property type="evidence" value="ECO:0007669"/>
    <property type="project" value="UniProtKB-UniRule"/>
</dbReference>
<dbReference type="Proteomes" id="UP000001357">
    <property type="component" value="Unassembled WGS sequence"/>
</dbReference>
<dbReference type="Gene3D" id="3.40.50.200">
    <property type="entry name" value="Peptidase S8/S53 domain"/>
    <property type="match status" value="1"/>
</dbReference>
<accession>A9V4Z1</accession>
<feature type="binding site" evidence="7">
    <location>
        <position position="514"/>
    </location>
    <ligand>
        <name>Ca(2+)</name>
        <dbReference type="ChEBI" id="CHEBI:29108"/>
    </ligand>
</feature>
<keyword evidence="1 7" id="KW-0645">Protease</keyword>
<dbReference type="FunCoup" id="A9V4Z1">
    <property type="interactions" value="369"/>
</dbReference>
<feature type="binding site" evidence="7">
    <location>
        <position position="494"/>
    </location>
    <ligand>
        <name>Ca(2+)</name>
        <dbReference type="ChEBI" id="CHEBI:29108"/>
    </ligand>
</feature>
<protein>
    <recommendedName>
        <fullName evidence="9">Peptidase S53 domain-containing protein</fullName>
    </recommendedName>
</protein>
<evidence type="ECO:0000256" key="6">
    <source>
        <dbReference type="ARBA" id="ARBA00023145"/>
    </source>
</evidence>
<dbReference type="Pfam" id="PF00082">
    <property type="entry name" value="Peptidase_S8"/>
    <property type="match status" value="1"/>
</dbReference>
<dbReference type="KEGG" id="mbr:MONBRDRAFT_37973"/>
<evidence type="ECO:0000256" key="3">
    <source>
        <dbReference type="ARBA" id="ARBA00022801"/>
    </source>
</evidence>
<dbReference type="InterPro" id="IPR036852">
    <property type="entry name" value="Peptidase_S8/S53_dom_sf"/>
</dbReference>
<evidence type="ECO:0000256" key="4">
    <source>
        <dbReference type="ARBA" id="ARBA00022825"/>
    </source>
</evidence>
<dbReference type="MEROPS" id="S53.003"/>
<evidence type="ECO:0000256" key="1">
    <source>
        <dbReference type="ARBA" id="ARBA00022670"/>
    </source>
</evidence>
<dbReference type="PANTHER" id="PTHR14218:SF15">
    <property type="entry name" value="TRIPEPTIDYL-PEPTIDASE 1"/>
    <property type="match status" value="1"/>
</dbReference>
<dbReference type="InterPro" id="IPR000209">
    <property type="entry name" value="Peptidase_S8/S53_dom"/>
</dbReference>
<evidence type="ECO:0000256" key="5">
    <source>
        <dbReference type="ARBA" id="ARBA00022837"/>
    </source>
</evidence>
<feature type="signal peptide" evidence="8">
    <location>
        <begin position="1"/>
        <end position="18"/>
    </location>
</feature>
<dbReference type="STRING" id="81824.A9V4Z1"/>
<dbReference type="GO" id="GO:0008240">
    <property type="term" value="F:tripeptidyl-peptidase activity"/>
    <property type="evidence" value="ECO:0000318"/>
    <property type="project" value="GO_Central"/>
</dbReference>
<sequence>MAGSLWISLAAVALCATGAPVTMTLSEDAAWLHQGPATGSELVPMIFAVRQTGIEWLEAELMRVSDPKSPFYGQHHTLESLATRVHGVPESVEYIEGMLAARATNVRKQMDHSYIFADILAADMGHLMECQPQLYRHATQDLTVARCLQAPVPDHLSPHVDFVLGHGLLPDLQRFEAKAYQPLTAPEEVTTPQLIDKTYKLGNYTSSARTNSQAVASFLGQYFRKEDLESFQKKFNLPVKPIAKVVGVNVDFAPGMEANLDVEYIGATGRGVVTWFVSTAQRANHGQEDFLTWMSGQLNDTKSPWVHSVSYGDVESSIDDSYKTRVNDDFMKFGVSGRTILVAAGDSGVSCTNDKFAPDWPTSSPYITSVGGTSGVPERVWSDGGGGFSNFYAQPTYQADAVKAYMNSGKAPASRYFNASGRAYPDVSAFATNFEIAYMGSFVGVDGTSCATPTFAGVVAQLNDVRILAGKSPLGFLNPLLYQAGGSDNGFNDVIQGSNPDGACPGFEASTGWDPASGWGSPDFSQLKQIVA</sequence>
<keyword evidence="3 7" id="KW-0378">Hydrolase</keyword>
<dbReference type="AlphaFoldDB" id="A9V4Z1"/>
<feature type="active site" description="Charge relay system" evidence="7">
    <location>
        <position position="449"/>
    </location>
</feature>
<feature type="domain" description="Peptidase S53" evidence="9">
    <location>
        <begin position="189"/>
        <end position="532"/>
    </location>
</feature>
<reference evidence="10 11" key="1">
    <citation type="journal article" date="2008" name="Nature">
        <title>The genome of the choanoflagellate Monosiga brevicollis and the origin of metazoans.</title>
        <authorList>
            <consortium name="JGI Sequencing"/>
            <person name="King N."/>
            <person name="Westbrook M.J."/>
            <person name="Young S.L."/>
            <person name="Kuo A."/>
            <person name="Abedin M."/>
            <person name="Chapman J."/>
            <person name="Fairclough S."/>
            <person name="Hellsten U."/>
            <person name="Isogai Y."/>
            <person name="Letunic I."/>
            <person name="Marr M."/>
            <person name="Pincus D."/>
            <person name="Putnam N."/>
            <person name="Rokas A."/>
            <person name="Wright K.J."/>
            <person name="Zuzow R."/>
            <person name="Dirks W."/>
            <person name="Good M."/>
            <person name="Goodstein D."/>
            <person name="Lemons D."/>
            <person name="Li W."/>
            <person name="Lyons J.B."/>
            <person name="Morris A."/>
            <person name="Nichols S."/>
            <person name="Richter D.J."/>
            <person name="Salamov A."/>
            <person name="Bork P."/>
            <person name="Lim W.A."/>
            <person name="Manning G."/>
            <person name="Miller W.T."/>
            <person name="McGinnis W."/>
            <person name="Shapiro H."/>
            <person name="Tjian R."/>
            <person name="Grigoriev I.V."/>
            <person name="Rokhsar D."/>
        </authorList>
    </citation>
    <scope>NUCLEOTIDE SEQUENCE [LARGE SCALE GENOMIC DNA]</scope>
    <source>
        <strain evidence="11">MX1 / ATCC 50154</strain>
    </source>
</reference>
<keyword evidence="5 7" id="KW-0106">Calcium</keyword>
<dbReference type="PROSITE" id="PS51695">
    <property type="entry name" value="SEDOLISIN"/>
    <property type="match status" value="1"/>
</dbReference>